<sequence length="72" mass="8136">MCCLLRKHPCIAWSGVSKRIPVLLFCAEVVVSKDVAIRSVGEKYNLAFKIVRTESRLVRGLLVNHGFHEVEL</sequence>
<comment type="caution">
    <text evidence="1">The sequence shown here is derived from an EMBL/GenBank/DDBJ whole genome shotgun (WGS) entry which is preliminary data.</text>
</comment>
<proteinExistence type="predicted"/>
<keyword evidence="2" id="KW-1185">Reference proteome</keyword>
<dbReference type="EMBL" id="RJVU01033795">
    <property type="protein sequence ID" value="ROL47980.1"/>
    <property type="molecule type" value="Genomic_DNA"/>
</dbReference>
<reference evidence="1 2" key="1">
    <citation type="submission" date="2018-10" db="EMBL/GenBank/DDBJ databases">
        <title>Genome assembly for a Yunnan-Guizhou Plateau 3E fish, Anabarilius grahami (Regan), and its evolutionary and genetic applications.</title>
        <authorList>
            <person name="Jiang W."/>
        </authorList>
    </citation>
    <scope>NUCLEOTIDE SEQUENCE [LARGE SCALE GENOMIC DNA]</scope>
    <source>
        <strain evidence="1">AG-KIZ</strain>
        <tissue evidence="1">Muscle</tissue>
    </source>
</reference>
<dbReference type="OrthoDB" id="2016263at2759"/>
<evidence type="ECO:0000313" key="1">
    <source>
        <dbReference type="EMBL" id="ROL47980.1"/>
    </source>
</evidence>
<organism evidence="1 2">
    <name type="scientific">Anabarilius grahami</name>
    <name type="common">Kanglang fish</name>
    <name type="synonym">Barilius grahami</name>
    <dbReference type="NCBI Taxonomy" id="495550"/>
    <lineage>
        <taxon>Eukaryota</taxon>
        <taxon>Metazoa</taxon>
        <taxon>Chordata</taxon>
        <taxon>Craniata</taxon>
        <taxon>Vertebrata</taxon>
        <taxon>Euteleostomi</taxon>
        <taxon>Actinopterygii</taxon>
        <taxon>Neopterygii</taxon>
        <taxon>Teleostei</taxon>
        <taxon>Ostariophysi</taxon>
        <taxon>Cypriniformes</taxon>
        <taxon>Xenocyprididae</taxon>
        <taxon>Xenocypridinae</taxon>
        <taxon>Xenocypridinae incertae sedis</taxon>
        <taxon>Anabarilius</taxon>
    </lineage>
</organism>
<evidence type="ECO:0000313" key="2">
    <source>
        <dbReference type="Proteomes" id="UP000281406"/>
    </source>
</evidence>
<dbReference type="Proteomes" id="UP000281406">
    <property type="component" value="Unassembled WGS sequence"/>
</dbReference>
<dbReference type="AlphaFoldDB" id="A0A3N0YPU8"/>
<protein>
    <submittedName>
        <fullName evidence="1">Tubulin polyglutamylase TTLL5</fullName>
    </submittedName>
</protein>
<gene>
    <name evidence="1" type="ORF">DPX16_3719</name>
</gene>
<name>A0A3N0YPU8_ANAGA</name>
<accession>A0A3N0YPU8</accession>